<dbReference type="InterPro" id="IPR013750">
    <property type="entry name" value="GHMP_kinase_C_dom"/>
</dbReference>
<evidence type="ECO:0000313" key="18">
    <source>
        <dbReference type="Proteomes" id="UP000515862"/>
    </source>
</evidence>
<name>A0A199WG43_BACIU</name>
<sequence length="309" mass="33324">MNEADMLFSVTVPGSTANLGPGFDSVGMALSRYLKLTVFESDKWSFEAETETVAGIPAGTDNLIYQVAKRTADLYGKEMPPVHVKVWSDIPLARGLGSSAAAIVAAIELADELCGLKLSEADKLHLASLEEGHPDNAGASLVGGLVIGLHEDDETQMIRVPNADIDVVVVIPFYEVLTRDARDVLPKEFPYADAVKASAVSNILIAAIMSKDWPLVGKIMKKDMFHQPYRAMLVPELSKVEHVAEMKGAYGTALSGAGPTILVMTEKGKGEELKEQLALHFPHCEVDALTVPKEGSIIERNPLYQVKSV</sequence>
<keyword evidence="6 13" id="KW-0808">Transferase</keyword>
<keyword evidence="13" id="KW-0963">Cytoplasm</keyword>
<dbReference type="OMA" id="CANRIPH"/>
<comment type="subcellular location">
    <subcellularLocation>
        <location evidence="13">Cytoplasm</location>
    </subcellularLocation>
</comment>
<feature type="binding site" evidence="13">
    <location>
        <begin position="91"/>
        <end position="101"/>
    </location>
    <ligand>
        <name>ATP</name>
        <dbReference type="ChEBI" id="CHEBI:30616"/>
    </ligand>
</feature>
<evidence type="ECO:0000259" key="15">
    <source>
        <dbReference type="Pfam" id="PF08544"/>
    </source>
</evidence>
<evidence type="ECO:0000256" key="13">
    <source>
        <dbReference type="HAMAP-Rule" id="MF_00384"/>
    </source>
</evidence>
<evidence type="ECO:0000256" key="5">
    <source>
        <dbReference type="ARBA" id="ARBA00022605"/>
    </source>
</evidence>
<dbReference type="EMBL" id="JAEPVU010000013">
    <property type="protein sequence ID" value="MBK5974658.1"/>
    <property type="molecule type" value="Genomic_DNA"/>
</dbReference>
<dbReference type="SMR" id="A0A199WG43"/>
<dbReference type="EMBL" id="CP060710">
    <property type="protein sequence ID" value="QNN27766.1"/>
    <property type="molecule type" value="Genomic_DNA"/>
</dbReference>
<comment type="similarity">
    <text evidence="2 13">Belongs to the GHMP kinase family. Homoserine kinase subfamily.</text>
</comment>
<evidence type="ECO:0000256" key="1">
    <source>
        <dbReference type="ARBA" id="ARBA00005015"/>
    </source>
</evidence>
<evidence type="ECO:0000256" key="10">
    <source>
        <dbReference type="ARBA" id="ARBA00022840"/>
    </source>
</evidence>
<reference evidence="16" key="2">
    <citation type="submission" date="2020-10" db="EMBL/GenBank/DDBJ databases">
        <title>Complete genome sequence of type-strain Bacillus subtilis subsp. subtilis DSM 10.</title>
        <authorList>
            <person name="Lilge L."/>
            <person name="Hertel R."/>
            <person name="Morabbi Heravi K."/>
            <person name="Henkel M."/>
            <person name="Commichau F.M."/>
            <person name="Hausmann R."/>
        </authorList>
    </citation>
    <scope>NUCLEOTIDE SEQUENCE</scope>
    <source>
        <strain evidence="16">DSM 10</strain>
    </source>
</reference>
<feature type="domain" description="GHMP kinase C-terminal" evidence="15">
    <location>
        <begin position="204"/>
        <end position="282"/>
    </location>
</feature>
<comment type="catalytic activity">
    <reaction evidence="11 13">
        <text>L-homoserine + ATP = O-phospho-L-homoserine + ADP + H(+)</text>
        <dbReference type="Rhea" id="RHEA:13985"/>
        <dbReference type="ChEBI" id="CHEBI:15378"/>
        <dbReference type="ChEBI" id="CHEBI:30616"/>
        <dbReference type="ChEBI" id="CHEBI:57476"/>
        <dbReference type="ChEBI" id="CHEBI:57590"/>
        <dbReference type="ChEBI" id="CHEBI:456216"/>
        <dbReference type="EC" id="2.7.1.39"/>
    </reaction>
</comment>
<accession>A0A199WG43</accession>
<evidence type="ECO:0000256" key="8">
    <source>
        <dbReference type="ARBA" id="ARBA00022741"/>
    </source>
</evidence>
<dbReference type="EC" id="2.7.1.39" evidence="3 13"/>
<dbReference type="RefSeq" id="WP_003228699.1">
    <property type="nucleotide sequence ID" value="NZ_AP019714.1"/>
</dbReference>
<dbReference type="SUPFAM" id="SSF54211">
    <property type="entry name" value="Ribosomal protein S5 domain 2-like"/>
    <property type="match status" value="1"/>
</dbReference>
<reference evidence="17" key="1">
    <citation type="submission" date="2020-08" db="EMBL/GenBank/DDBJ databases">
        <title>Complete Genome Sequence of type-strain Bacillus subtilis subsp. subtilis DSM10T.</title>
        <authorList>
            <person name="Lilge L."/>
            <person name="Hertel R."/>
            <person name="Morabbi Heravi K."/>
            <person name="Henkel M."/>
            <person name="Commichau F.M."/>
            <person name="Hausmann R."/>
        </authorList>
    </citation>
    <scope>NUCLEOTIDE SEQUENCE [LARGE SCALE GENOMIC DNA]</scope>
    <source>
        <strain evidence="17">DSM 10</strain>
    </source>
</reference>
<dbReference type="GO" id="GO:0005737">
    <property type="term" value="C:cytoplasm"/>
    <property type="evidence" value="ECO:0007669"/>
    <property type="project" value="UniProtKB-SubCell"/>
</dbReference>
<dbReference type="SUPFAM" id="SSF55060">
    <property type="entry name" value="GHMP Kinase, C-terminal domain"/>
    <property type="match status" value="1"/>
</dbReference>
<comment type="function">
    <text evidence="12 13">Catalyzes the ATP-dependent phosphorylation of L-homoserine to L-homoserine phosphate.</text>
</comment>
<evidence type="ECO:0000256" key="7">
    <source>
        <dbReference type="ARBA" id="ARBA00022697"/>
    </source>
</evidence>
<dbReference type="GO" id="GO:0005524">
    <property type="term" value="F:ATP binding"/>
    <property type="evidence" value="ECO:0007669"/>
    <property type="project" value="UniProtKB-UniRule"/>
</dbReference>
<dbReference type="Pfam" id="PF08544">
    <property type="entry name" value="GHMP_kinases_C"/>
    <property type="match status" value="1"/>
</dbReference>
<dbReference type="PANTHER" id="PTHR20861">
    <property type="entry name" value="HOMOSERINE/4-DIPHOSPHOCYTIDYL-2-C-METHYL-D-ERYTHRITOL KINASE"/>
    <property type="match status" value="1"/>
</dbReference>
<keyword evidence="10 13" id="KW-0067">ATP-binding</keyword>
<evidence type="ECO:0000256" key="4">
    <source>
        <dbReference type="ARBA" id="ARBA00017858"/>
    </source>
</evidence>
<keyword evidence="5 13" id="KW-0028">Amino-acid biosynthesis</keyword>
<dbReference type="PRINTS" id="PR00958">
    <property type="entry name" value="HOMSERKINASE"/>
</dbReference>
<dbReference type="InterPro" id="IPR014721">
    <property type="entry name" value="Ribsml_uS5_D2-typ_fold_subgr"/>
</dbReference>
<dbReference type="HAMAP" id="MF_00384">
    <property type="entry name" value="Homoser_kinase"/>
    <property type="match status" value="1"/>
</dbReference>
<evidence type="ECO:0000313" key="17">
    <source>
        <dbReference type="EMBL" id="QNN27766.1"/>
    </source>
</evidence>
<evidence type="ECO:0000313" key="16">
    <source>
        <dbReference type="EMBL" id="MBK5974658.1"/>
    </source>
</evidence>
<dbReference type="PIRSF" id="PIRSF000676">
    <property type="entry name" value="Homoser_kin"/>
    <property type="match status" value="1"/>
</dbReference>
<dbReference type="Proteomes" id="UP000515862">
    <property type="component" value="Unassembled WGS sequence"/>
</dbReference>
<evidence type="ECO:0000256" key="11">
    <source>
        <dbReference type="ARBA" id="ARBA00049375"/>
    </source>
</evidence>
<dbReference type="PANTHER" id="PTHR20861:SF1">
    <property type="entry name" value="HOMOSERINE KINASE"/>
    <property type="match status" value="1"/>
</dbReference>
<dbReference type="InterPro" id="IPR020568">
    <property type="entry name" value="Ribosomal_Su5_D2-typ_SF"/>
</dbReference>
<evidence type="ECO:0000256" key="2">
    <source>
        <dbReference type="ARBA" id="ARBA00007370"/>
    </source>
</evidence>
<gene>
    <name evidence="13" type="primary">thrB</name>
    <name evidence="16" type="ORF">H9S96_16985</name>
    <name evidence="17" type="ORF">H9S96_17390</name>
</gene>
<evidence type="ECO:0000256" key="12">
    <source>
        <dbReference type="ARBA" id="ARBA00049954"/>
    </source>
</evidence>
<dbReference type="InterPro" id="IPR006204">
    <property type="entry name" value="GHMP_kinase_N_dom"/>
</dbReference>
<dbReference type="InterPro" id="IPR000870">
    <property type="entry name" value="Homoserine_kinase"/>
</dbReference>
<organism evidence="16 18">
    <name type="scientific">Bacillus subtilis subsp. subtilis</name>
    <dbReference type="NCBI Taxonomy" id="135461"/>
    <lineage>
        <taxon>Bacteria</taxon>
        <taxon>Bacillati</taxon>
        <taxon>Bacillota</taxon>
        <taxon>Bacilli</taxon>
        <taxon>Bacillales</taxon>
        <taxon>Bacillaceae</taxon>
        <taxon>Bacillus</taxon>
    </lineage>
</organism>
<dbReference type="Pfam" id="PF00288">
    <property type="entry name" value="GHMP_kinases_N"/>
    <property type="match status" value="1"/>
</dbReference>
<dbReference type="InterPro" id="IPR036554">
    <property type="entry name" value="GHMP_kinase_C_sf"/>
</dbReference>
<feature type="domain" description="GHMP kinase N-terminal" evidence="14">
    <location>
        <begin position="62"/>
        <end position="144"/>
    </location>
</feature>
<dbReference type="GO" id="GO:0009088">
    <property type="term" value="P:threonine biosynthetic process"/>
    <property type="evidence" value="ECO:0007669"/>
    <property type="project" value="UniProtKB-UniRule"/>
</dbReference>
<comment type="pathway">
    <text evidence="1 13">Amino-acid biosynthesis; L-threonine biosynthesis; L-threonine from L-aspartate: step 4/5.</text>
</comment>
<dbReference type="Gene3D" id="3.30.230.10">
    <property type="match status" value="1"/>
</dbReference>
<keyword evidence="7 13" id="KW-0791">Threonine biosynthesis</keyword>
<protein>
    <recommendedName>
        <fullName evidence="4 13">Homoserine kinase</fullName>
        <shortName evidence="13">HK</shortName>
        <shortName evidence="13">HSK</shortName>
        <ecNumber evidence="3 13">2.7.1.39</ecNumber>
    </recommendedName>
</protein>
<evidence type="ECO:0000256" key="6">
    <source>
        <dbReference type="ARBA" id="ARBA00022679"/>
    </source>
</evidence>
<keyword evidence="9 13" id="KW-0418">Kinase</keyword>
<dbReference type="Gene3D" id="3.30.70.890">
    <property type="entry name" value="GHMP kinase, C-terminal domain"/>
    <property type="match status" value="1"/>
</dbReference>
<evidence type="ECO:0000256" key="9">
    <source>
        <dbReference type="ARBA" id="ARBA00022777"/>
    </source>
</evidence>
<evidence type="ECO:0000259" key="14">
    <source>
        <dbReference type="Pfam" id="PF00288"/>
    </source>
</evidence>
<proteinExistence type="inferred from homology"/>
<dbReference type="PROSITE" id="PS00627">
    <property type="entry name" value="GHMP_KINASES_ATP"/>
    <property type="match status" value="1"/>
</dbReference>
<dbReference type="InterPro" id="IPR006203">
    <property type="entry name" value="GHMP_knse_ATP-bd_CS"/>
</dbReference>
<dbReference type="AlphaFoldDB" id="A0A199WG43"/>
<dbReference type="NCBIfam" id="TIGR00191">
    <property type="entry name" value="thrB"/>
    <property type="match status" value="1"/>
</dbReference>
<dbReference type="GO" id="GO:0004413">
    <property type="term" value="F:homoserine kinase activity"/>
    <property type="evidence" value="ECO:0007669"/>
    <property type="project" value="UniProtKB-UniRule"/>
</dbReference>
<keyword evidence="8 13" id="KW-0547">Nucleotide-binding</keyword>
<evidence type="ECO:0000256" key="3">
    <source>
        <dbReference type="ARBA" id="ARBA00012078"/>
    </source>
</evidence>